<feature type="transmembrane region" description="Helical" evidence="1">
    <location>
        <begin position="185"/>
        <end position="206"/>
    </location>
</feature>
<evidence type="ECO:0000256" key="1">
    <source>
        <dbReference type="SAM" id="Phobius"/>
    </source>
</evidence>
<sequence length="264" mass="29389">MNKNRDHKNTIKDALAFTVILLPFAAVGGYFTGRYAYASYTAEVRQMILEQGGSVDTLALISMAQTVLYTVFCAVAGYMLAGLTGLMKPLKYKKEPLLKTVFITVICGVLFSLDDPVFGKLIPQVAASYKSGLLYKSIDNLITSVLYGGIVEELILRLFLMSLVAFVLWKLFFKKYSKEEIPEKVFVIANVICALLFAAGHLPATISMFGELSFVILCRCFLMNGALGFVFGELYRKYGIQYAFIGHMGVHVVSKVIWNFSHFI</sequence>
<feature type="transmembrane region" description="Helical" evidence="1">
    <location>
        <begin position="14"/>
        <end position="37"/>
    </location>
</feature>
<feature type="transmembrane region" description="Helical" evidence="1">
    <location>
        <begin position="154"/>
        <end position="173"/>
    </location>
</feature>
<dbReference type="EMBL" id="AQFT01000107">
    <property type="protein sequence ID" value="EMZ23384.1"/>
    <property type="molecule type" value="Genomic_DNA"/>
</dbReference>
<dbReference type="STRING" id="1235802.C823_03555"/>
<evidence type="ECO:0000313" key="3">
    <source>
        <dbReference type="EMBL" id="EMZ23384.1"/>
    </source>
</evidence>
<keyword evidence="1" id="KW-1133">Transmembrane helix</keyword>
<dbReference type="PATRIC" id="fig|1235802.3.peg.3747"/>
<gene>
    <name evidence="3" type="ORF">C823_03555</name>
</gene>
<name>N2AG71_9FIRM</name>
<dbReference type="GO" id="GO:0080120">
    <property type="term" value="P:CAAX-box protein maturation"/>
    <property type="evidence" value="ECO:0007669"/>
    <property type="project" value="UniProtKB-ARBA"/>
</dbReference>
<proteinExistence type="predicted"/>
<dbReference type="GO" id="GO:0004175">
    <property type="term" value="F:endopeptidase activity"/>
    <property type="evidence" value="ECO:0007669"/>
    <property type="project" value="UniProtKB-ARBA"/>
</dbReference>
<keyword evidence="1" id="KW-0472">Membrane</keyword>
<evidence type="ECO:0000313" key="4">
    <source>
        <dbReference type="Proteomes" id="UP000012589"/>
    </source>
</evidence>
<keyword evidence="4" id="KW-1185">Reference proteome</keyword>
<dbReference type="Pfam" id="PF02517">
    <property type="entry name" value="Rce1-like"/>
    <property type="match status" value="1"/>
</dbReference>
<evidence type="ECO:0000259" key="2">
    <source>
        <dbReference type="Pfam" id="PF02517"/>
    </source>
</evidence>
<dbReference type="HOGENOM" id="CLU_082370_0_0_9"/>
<feature type="transmembrane region" description="Helical" evidence="1">
    <location>
        <begin position="212"/>
        <end position="232"/>
    </location>
</feature>
<comment type="caution">
    <text evidence="3">The sequence shown here is derived from an EMBL/GenBank/DDBJ whole genome shotgun (WGS) entry which is preliminary data.</text>
</comment>
<keyword evidence="1" id="KW-0812">Transmembrane</keyword>
<feature type="transmembrane region" description="Helical" evidence="1">
    <location>
        <begin position="57"/>
        <end position="84"/>
    </location>
</feature>
<feature type="domain" description="CAAX prenyl protease 2/Lysostaphin resistance protein A-like" evidence="2">
    <location>
        <begin position="141"/>
        <end position="251"/>
    </location>
</feature>
<protein>
    <recommendedName>
        <fullName evidence="2">CAAX prenyl protease 2/Lysostaphin resistance protein A-like domain-containing protein</fullName>
    </recommendedName>
</protein>
<accession>N2AG71</accession>
<dbReference type="InterPro" id="IPR003675">
    <property type="entry name" value="Rce1/LyrA-like_dom"/>
</dbReference>
<dbReference type="AlphaFoldDB" id="N2AG71"/>
<dbReference type="eggNOG" id="ENOG502ZAAA">
    <property type="taxonomic scope" value="Bacteria"/>
</dbReference>
<dbReference type="Proteomes" id="UP000012589">
    <property type="component" value="Unassembled WGS sequence"/>
</dbReference>
<reference evidence="3 4" key="1">
    <citation type="journal article" date="2014" name="Genome Announc.">
        <title>Draft genome sequences of the altered schaedler flora, a defined bacterial community from gnotobiotic mice.</title>
        <authorList>
            <person name="Wannemuehler M.J."/>
            <person name="Overstreet A.M."/>
            <person name="Ward D.V."/>
            <person name="Phillips G.J."/>
        </authorList>
    </citation>
    <scope>NUCLEOTIDE SEQUENCE [LARGE SCALE GENOMIC DNA]</scope>
    <source>
        <strain evidence="3 4">ASF492</strain>
    </source>
</reference>
<organism evidence="3 4">
    <name type="scientific">Eubacterium plexicaudatum ASF492</name>
    <dbReference type="NCBI Taxonomy" id="1235802"/>
    <lineage>
        <taxon>Bacteria</taxon>
        <taxon>Bacillati</taxon>
        <taxon>Bacillota</taxon>
        <taxon>Clostridia</taxon>
        <taxon>Eubacteriales</taxon>
        <taxon>Eubacteriaceae</taxon>
        <taxon>Eubacterium</taxon>
    </lineage>
</organism>